<protein>
    <submittedName>
        <fullName evidence="1">Uncharacterized protein</fullName>
    </submittedName>
</protein>
<dbReference type="Proteomes" id="UP000510647">
    <property type="component" value="Chromosome 3"/>
</dbReference>
<keyword evidence="2" id="KW-1185">Reference proteome</keyword>
<evidence type="ECO:0000313" key="1">
    <source>
        <dbReference type="EMBL" id="QLQ80011.1"/>
    </source>
</evidence>
<accession>A0A7H9HRU8</accession>
<dbReference type="AlphaFoldDB" id="A0A7H9HRU8"/>
<name>A0A7H9HRU8_9SACH</name>
<evidence type="ECO:0000313" key="2">
    <source>
        <dbReference type="Proteomes" id="UP000510647"/>
    </source>
</evidence>
<gene>
    <name evidence="1" type="ORF">HG537_0C06600</name>
</gene>
<dbReference type="EMBL" id="CP059269">
    <property type="protein sequence ID" value="QLQ80011.1"/>
    <property type="molecule type" value="Genomic_DNA"/>
</dbReference>
<organism evidence="1 2">
    <name type="scientific">Torulaspora globosa</name>
    <dbReference type="NCBI Taxonomy" id="48254"/>
    <lineage>
        <taxon>Eukaryota</taxon>
        <taxon>Fungi</taxon>
        <taxon>Dikarya</taxon>
        <taxon>Ascomycota</taxon>
        <taxon>Saccharomycotina</taxon>
        <taxon>Saccharomycetes</taxon>
        <taxon>Saccharomycetales</taxon>
        <taxon>Saccharomycetaceae</taxon>
        <taxon>Torulaspora</taxon>
    </lineage>
</organism>
<reference evidence="1 2" key="1">
    <citation type="submission" date="2020-06" db="EMBL/GenBank/DDBJ databases">
        <title>The yeast mating-type switching endonuclease HO is a domesticated member of an unorthodox homing genetic element family.</title>
        <authorList>
            <person name="Coughlan A.Y."/>
            <person name="Lombardi L."/>
            <person name="Braun-Galleani S."/>
            <person name="Martos A.R."/>
            <person name="Galeote V."/>
            <person name="Bigey F."/>
            <person name="Dequin S."/>
            <person name="Byrne K.P."/>
            <person name="Wolfe K.H."/>
        </authorList>
    </citation>
    <scope>NUCLEOTIDE SEQUENCE [LARGE SCALE GENOMIC DNA]</scope>
    <source>
        <strain evidence="1 2">CBS2947</strain>
    </source>
</reference>
<proteinExistence type="predicted"/>
<sequence>MRDGQEVPLYMFIVAIFLEMADIPELALFRSEVIVLTDEDEEMTEDEDV</sequence>